<dbReference type="OrthoDB" id="9799092at2"/>
<dbReference type="Gene3D" id="3.30.460.10">
    <property type="entry name" value="Beta Polymerase, domain 2"/>
    <property type="match status" value="1"/>
</dbReference>
<dbReference type="PANTHER" id="PTHR34822">
    <property type="entry name" value="GRPB DOMAIN PROTEIN (AFU_ORTHOLOGUE AFUA_1G01530)"/>
    <property type="match status" value="1"/>
</dbReference>
<reference evidence="1 2" key="1">
    <citation type="submission" date="2014-02" db="EMBL/GenBank/DDBJ databases">
        <title>Draft Genome of Hylemonella gracilis isolated from the Niagara River.</title>
        <authorList>
            <person name="Pawlowski D.R."/>
            <person name="Koudelka G.B."/>
        </authorList>
    </citation>
    <scope>NUCLEOTIDE SEQUENCE [LARGE SCALE GENOMIC DNA]</scope>
    <source>
        <strain evidence="1 2">Niagara R</strain>
    </source>
</reference>
<dbReference type="eggNOG" id="COG2320">
    <property type="taxonomic scope" value="Bacteria"/>
</dbReference>
<evidence type="ECO:0000313" key="2">
    <source>
        <dbReference type="Proteomes" id="UP000023268"/>
    </source>
</evidence>
<dbReference type="PANTHER" id="PTHR34822:SF1">
    <property type="entry name" value="GRPB FAMILY PROTEIN"/>
    <property type="match status" value="1"/>
</dbReference>
<name>A0A016XG00_9BURK</name>
<evidence type="ECO:0008006" key="3">
    <source>
        <dbReference type="Google" id="ProtNLM"/>
    </source>
</evidence>
<accession>A0A016XG00</accession>
<dbReference type="STRING" id="1458275.AZ34_06615"/>
<comment type="caution">
    <text evidence="1">The sequence shown here is derived from an EMBL/GenBank/DDBJ whole genome shotgun (WGS) entry which is preliminary data.</text>
</comment>
<dbReference type="InterPro" id="IPR007344">
    <property type="entry name" value="GrpB/CoaE"/>
</dbReference>
<dbReference type="Proteomes" id="UP000023268">
    <property type="component" value="Unassembled WGS sequence"/>
</dbReference>
<dbReference type="AlphaFoldDB" id="A0A016XG00"/>
<dbReference type="InterPro" id="IPR043519">
    <property type="entry name" value="NT_sf"/>
</dbReference>
<sequence length="178" mass="19686">MNEQQSLWAAIHEEVKLYPHDPYWPLAYAIERERLLSVLPGVFIDVEHIGSTAVAGLAAKPIIDILAGVASMAVADSVIAPLCASGYTTSAEFNNTLSDRKWLMRWADGRRTHHLHLVVHDGQVWRERLRFRDALRSSAALASRYAALKADAAGMHPTDREAYTNAKTEFIHSVSGPA</sequence>
<dbReference type="RefSeq" id="WP_035606125.1">
    <property type="nucleotide sequence ID" value="NZ_JEMG01000001.1"/>
</dbReference>
<evidence type="ECO:0000313" key="1">
    <source>
        <dbReference type="EMBL" id="EYC50771.1"/>
    </source>
</evidence>
<dbReference type="SUPFAM" id="SSF81301">
    <property type="entry name" value="Nucleotidyltransferase"/>
    <property type="match status" value="1"/>
</dbReference>
<organism evidence="1 2">
    <name type="scientific">Hylemonella gracilis str. Niagara R</name>
    <dbReference type="NCBI Taxonomy" id="1458275"/>
    <lineage>
        <taxon>Bacteria</taxon>
        <taxon>Pseudomonadati</taxon>
        <taxon>Pseudomonadota</taxon>
        <taxon>Betaproteobacteria</taxon>
        <taxon>Burkholderiales</taxon>
        <taxon>Comamonadaceae</taxon>
        <taxon>Hylemonella</taxon>
    </lineage>
</organism>
<proteinExistence type="predicted"/>
<protein>
    <recommendedName>
        <fullName evidence="3">GrpB family protein</fullName>
    </recommendedName>
</protein>
<gene>
    <name evidence="1" type="ORF">AZ34_06615</name>
</gene>
<dbReference type="EMBL" id="JEMG01000001">
    <property type="protein sequence ID" value="EYC50771.1"/>
    <property type="molecule type" value="Genomic_DNA"/>
</dbReference>
<dbReference type="Pfam" id="PF04229">
    <property type="entry name" value="GrpB"/>
    <property type="match status" value="1"/>
</dbReference>